<gene>
    <name evidence="6" type="ORF">ACFOEB_13150</name>
</gene>
<evidence type="ECO:0000256" key="4">
    <source>
        <dbReference type="ARBA" id="ARBA00023239"/>
    </source>
</evidence>
<keyword evidence="2" id="KW-0479">Metal-binding</keyword>
<feature type="domain" description="CENP-V/GFA" evidence="5">
    <location>
        <begin position="2"/>
        <end position="113"/>
    </location>
</feature>
<dbReference type="PANTHER" id="PTHR33337">
    <property type="entry name" value="GFA DOMAIN-CONTAINING PROTEIN"/>
    <property type="match status" value="1"/>
</dbReference>
<dbReference type="Proteomes" id="UP001595548">
    <property type="component" value="Unassembled WGS sequence"/>
</dbReference>
<evidence type="ECO:0000256" key="2">
    <source>
        <dbReference type="ARBA" id="ARBA00022723"/>
    </source>
</evidence>
<evidence type="ECO:0000313" key="6">
    <source>
        <dbReference type="EMBL" id="MFC3156150.1"/>
    </source>
</evidence>
<dbReference type="EMBL" id="JBHRTL010000027">
    <property type="protein sequence ID" value="MFC3156150.1"/>
    <property type="molecule type" value="Genomic_DNA"/>
</dbReference>
<evidence type="ECO:0000256" key="3">
    <source>
        <dbReference type="ARBA" id="ARBA00022833"/>
    </source>
</evidence>
<dbReference type="SUPFAM" id="SSF51316">
    <property type="entry name" value="Mss4-like"/>
    <property type="match status" value="1"/>
</dbReference>
<protein>
    <submittedName>
        <fullName evidence="6">GFA family protein</fullName>
    </submittedName>
</protein>
<dbReference type="Gene3D" id="3.90.1590.10">
    <property type="entry name" value="glutathione-dependent formaldehyde- activating enzyme (gfa)"/>
    <property type="match status" value="1"/>
</dbReference>
<evidence type="ECO:0000259" key="5">
    <source>
        <dbReference type="PROSITE" id="PS51891"/>
    </source>
</evidence>
<comment type="caution">
    <text evidence="6">The sequence shown here is derived from an EMBL/GenBank/DDBJ whole genome shotgun (WGS) entry which is preliminary data.</text>
</comment>
<accession>A0ABV7HQP8</accession>
<evidence type="ECO:0000313" key="7">
    <source>
        <dbReference type="Proteomes" id="UP001595548"/>
    </source>
</evidence>
<keyword evidence="7" id="KW-1185">Reference proteome</keyword>
<sequence length="122" mass="13122">MYKRSCLCGAVTFELLSEPKATSSCHCKMCQKQHGAAFATYSSLPQSDFRYLSGQEQLVSYNSSGNIVRKFCGVCGANIEWAGSASHPDWVSVAVAALDTPFYLSSIKEVHADSKACGLVQG</sequence>
<dbReference type="Pfam" id="PF04828">
    <property type="entry name" value="GFA"/>
    <property type="match status" value="1"/>
</dbReference>
<reference evidence="7" key="1">
    <citation type="journal article" date="2019" name="Int. J. Syst. Evol. Microbiol.">
        <title>The Global Catalogue of Microorganisms (GCM) 10K type strain sequencing project: providing services to taxonomists for standard genome sequencing and annotation.</title>
        <authorList>
            <consortium name="The Broad Institute Genomics Platform"/>
            <consortium name="The Broad Institute Genome Sequencing Center for Infectious Disease"/>
            <person name="Wu L."/>
            <person name="Ma J."/>
        </authorList>
    </citation>
    <scope>NUCLEOTIDE SEQUENCE [LARGE SCALE GENOMIC DNA]</scope>
    <source>
        <strain evidence="7">KCTC 52141</strain>
    </source>
</reference>
<dbReference type="InterPro" id="IPR011057">
    <property type="entry name" value="Mss4-like_sf"/>
</dbReference>
<organism evidence="6 7">
    <name type="scientific">Gilvimarinus japonicus</name>
    <dbReference type="NCBI Taxonomy" id="1796469"/>
    <lineage>
        <taxon>Bacteria</taxon>
        <taxon>Pseudomonadati</taxon>
        <taxon>Pseudomonadota</taxon>
        <taxon>Gammaproteobacteria</taxon>
        <taxon>Cellvibrionales</taxon>
        <taxon>Cellvibrionaceae</taxon>
        <taxon>Gilvimarinus</taxon>
    </lineage>
</organism>
<dbReference type="PANTHER" id="PTHR33337:SF40">
    <property type="entry name" value="CENP-V_GFA DOMAIN-CONTAINING PROTEIN-RELATED"/>
    <property type="match status" value="1"/>
</dbReference>
<comment type="similarity">
    <text evidence="1">Belongs to the Gfa family.</text>
</comment>
<keyword evidence="3" id="KW-0862">Zinc</keyword>
<dbReference type="RefSeq" id="WP_382417269.1">
    <property type="nucleotide sequence ID" value="NZ_AP031500.1"/>
</dbReference>
<name>A0ABV7HQP8_9GAMM</name>
<proteinExistence type="inferred from homology"/>
<dbReference type="PROSITE" id="PS51891">
    <property type="entry name" value="CENP_V_GFA"/>
    <property type="match status" value="1"/>
</dbReference>
<dbReference type="InterPro" id="IPR006913">
    <property type="entry name" value="CENP-V/GFA"/>
</dbReference>
<keyword evidence="4" id="KW-0456">Lyase</keyword>
<evidence type="ECO:0000256" key="1">
    <source>
        <dbReference type="ARBA" id="ARBA00005495"/>
    </source>
</evidence>